<keyword evidence="3 5" id="KW-0694">RNA-binding</keyword>
<feature type="compositionally biased region" description="Basic and acidic residues" evidence="6">
    <location>
        <begin position="1"/>
        <end position="10"/>
    </location>
</feature>
<dbReference type="PROSITE" id="PS50102">
    <property type="entry name" value="RRM"/>
    <property type="match status" value="1"/>
</dbReference>
<dbReference type="STRING" id="1051891.A0A0C3QT73"/>
<reference evidence="9" key="2">
    <citation type="submission" date="2015-01" db="EMBL/GenBank/DDBJ databases">
        <title>Evolutionary Origins and Diversification of the Mycorrhizal Mutualists.</title>
        <authorList>
            <consortium name="DOE Joint Genome Institute"/>
            <consortium name="Mycorrhizal Genomics Consortium"/>
            <person name="Kohler A."/>
            <person name="Kuo A."/>
            <person name="Nagy L.G."/>
            <person name="Floudas D."/>
            <person name="Copeland A."/>
            <person name="Barry K.W."/>
            <person name="Cichocki N."/>
            <person name="Veneault-Fourrey C."/>
            <person name="LaButti K."/>
            <person name="Lindquist E.A."/>
            <person name="Lipzen A."/>
            <person name="Lundell T."/>
            <person name="Morin E."/>
            <person name="Murat C."/>
            <person name="Riley R."/>
            <person name="Ohm R."/>
            <person name="Sun H."/>
            <person name="Tunlid A."/>
            <person name="Henrissat B."/>
            <person name="Grigoriev I.V."/>
            <person name="Hibbett D.S."/>
            <person name="Martin F."/>
        </authorList>
    </citation>
    <scope>NUCLEOTIDE SEQUENCE [LARGE SCALE GENOMIC DNA]</scope>
    <source>
        <strain evidence="9">MUT 4182</strain>
    </source>
</reference>
<dbReference type="Proteomes" id="UP000054248">
    <property type="component" value="Unassembled WGS sequence"/>
</dbReference>
<evidence type="ECO:0000256" key="6">
    <source>
        <dbReference type="SAM" id="MobiDB-lite"/>
    </source>
</evidence>
<feature type="region of interest" description="Disordered" evidence="6">
    <location>
        <begin position="1"/>
        <end position="20"/>
    </location>
</feature>
<dbReference type="SMART" id="SM00360">
    <property type="entry name" value="RRM"/>
    <property type="match status" value="1"/>
</dbReference>
<evidence type="ECO:0000256" key="3">
    <source>
        <dbReference type="ARBA" id="ARBA00022884"/>
    </source>
</evidence>
<dbReference type="AlphaFoldDB" id="A0A0C3QT73"/>
<evidence type="ECO:0000256" key="4">
    <source>
        <dbReference type="ARBA" id="ARBA00023242"/>
    </source>
</evidence>
<dbReference type="EMBL" id="KN822964">
    <property type="protein sequence ID" value="KIO31309.1"/>
    <property type="molecule type" value="Genomic_DNA"/>
</dbReference>
<dbReference type="PANTHER" id="PTHR48039:SF5">
    <property type="entry name" value="RNA-BINDING PROTEIN 28"/>
    <property type="match status" value="1"/>
</dbReference>
<dbReference type="InterPro" id="IPR051945">
    <property type="entry name" value="RRM_MRD1_RNA_proc_ribogen"/>
</dbReference>
<dbReference type="GO" id="GO:0003729">
    <property type="term" value="F:mRNA binding"/>
    <property type="evidence" value="ECO:0007669"/>
    <property type="project" value="TreeGrafter"/>
</dbReference>
<gene>
    <name evidence="8" type="ORF">M407DRAFT_19687</name>
</gene>
<organism evidence="8 9">
    <name type="scientific">Tulasnella calospora MUT 4182</name>
    <dbReference type="NCBI Taxonomy" id="1051891"/>
    <lineage>
        <taxon>Eukaryota</taxon>
        <taxon>Fungi</taxon>
        <taxon>Dikarya</taxon>
        <taxon>Basidiomycota</taxon>
        <taxon>Agaricomycotina</taxon>
        <taxon>Agaricomycetes</taxon>
        <taxon>Cantharellales</taxon>
        <taxon>Tulasnellaceae</taxon>
        <taxon>Tulasnella</taxon>
    </lineage>
</organism>
<dbReference type="Pfam" id="PF00076">
    <property type="entry name" value="RRM_1"/>
    <property type="match status" value="1"/>
</dbReference>
<dbReference type="OrthoDB" id="267048at2759"/>
<name>A0A0C3QT73_9AGAM</name>
<feature type="domain" description="RRM" evidence="7">
    <location>
        <begin position="19"/>
        <end position="105"/>
    </location>
</feature>
<dbReference type="HOGENOM" id="CLU_1876964_0_0_1"/>
<evidence type="ECO:0000259" key="7">
    <source>
        <dbReference type="PROSITE" id="PS50102"/>
    </source>
</evidence>
<protein>
    <recommendedName>
        <fullName evidence="7">RRM domain-containing protein</fullName>
    </recommendedName>
</protein>
<evidence type="ECO:0000256" key="2">
    <source>
        <dbReference type="ARBA" id="ARBA00022737"/>
    </source>
</evidence>
<sequence length="136" mass="14930">MPSAKGKAEREENDGEHGPTLFVSSISFSTTPREFEVVFADFLPVRHAFVVTHKDHKTGQTRGKGVGIIALAVKEDAEDAIRRFGSREETLRISGRTLHLEWGKKGGGPTIELYSHNEAESLLVWGTGSILGSREI</sequence>
<evidence type="ECO:0000313" key="9">
    <source>
        <dbReference type="Proteomes" id="UP000054248"/>
    </source>
</evidence>
<reference evidence="8 9" key="1">
    <citation type="submission" date="2014-04" db="EMBL/GenBank/DDBJ databases">
        <authorList>
            <consortium name="DOE Joint Genome Institute"/>
            <person name="Kuo A."/>
            <person name="Girlanda M."/>
            <person name="Perotto S."/>
            <person name="Kohler A."/>
            <person name="Nagy L.G."/>
            <person name="Floudas D."/>
            <person name="Copeland A."/>
            <person name="Barry K.W."/>
            <person name="Cichocki N."/>
            <person name="Veneault-Fourrey C."/>
            <person name="LaButti K."/>
            <person name="Lindquist E.A."/>
            <person name="Lipzen A."/>
            <person name="Lundell T."/>
            <person name="Morin E."/>
            <person name="Murat C."/>
            <person name="Sun H."/>
            <person name="Tunlid A."/>
            <person name="Henrissat B."/>
            <person name="Grigoriev I.V."/>
            <person name="Hibbett D.S."/>
            <person name="Martin F."/>
            <person name="Nordberg H.P."/>
            <person name="Cantor M.N."/>
            <person name="Hua S.X."/>
        </authorList>
    </citation>
    <scope>NUCLEOTIDE SEQUENCE [LARGE SCALE GENOMIC DNA]</scope>
    <source>
        <strain evidence="8 9">MUT 4182</strain>
    </source>
</reference>
<dbReference type="InterPro" id="IPR035979">
    <property type="entry name" value="RBD_domain_sf"/>
</dbReference>
<keyword evidence="9" id="KW-1185">Reference proteome</keyword>
<dbReference type="Gene3D" id="3.30.70.330">
    <property type="match status" value="1"/>
</dbReference>
<keyword evidence="2" id="KW-0677">Repeat</keyword>
<keyword evidence="4" id="KW-0539">Nucleus</keyword>
<accession>A0A0C3QT73</accession>
<dbReference type="PANTHER" id="PTHR48039">
    <property type="entry name" value="RNA-BINDING MOTIF PROTEIN 14B"/>
    <property type="match status" value="1"/>
</dbReference>
<dbReference type="InterPro" id="IPR000504">
    <property type="entry name" value="RRM_dom"/>
</dbReference>
<dbReference type="SUPFAM" id="SSF54928">
    <property type="entry name" value="RNA-binding domain, RBD"/>
    <property type="match status" value="1"/>
</dbReference>
<dbReference type="GO" id="GO:0005634">
    <property type="term" value="C:nucleus"/>
    <property type="evidence" value="ECO:0007669"/>
    <property type="project" value="UniProtKB-SubCell"/>
</dbReference>
<evidence type="ECO:0000256" key="5">
    <source>
        <dbReference type="PROSITE-ProRule" id="PRU00176"/>
    </source>
</evidence>
<proteinExistence type="predicted"/>
<evidence type="ECO:0000313" key="8">
    <source>
        <dbReference type="EMBL" id="KIO31309.1"/>
    </source>
</evidence>
<comment type="subcellular location">
    <subcellularLocation>
        <location evidence="1">Nucleus</location>
    </subcellularLocation>
</comment>
<evidence type="ECO:0000256" key="1">
    <source>
        <dbReference type="ARBA" id="ARBA00004123"/>
    </source>
</evidence>
<dbReference type="InterPro" id="IPR012677">
    <property type="entry name" value="Nucleotide-bd_a/b_plait_sf"/>
</dbReference>